<dbReference type="RefSeq" id="WP_107241276.1">
    <property type="nucleotide sequence ID" value="NZ_PYMJ01000002.1"/>
</dbReference>
<dbReference type="SUPFAM" id="SSF55031">
    <property type="entry name" value="Bacterial exopeptidase dimerisation domain"/>
    <property type="match status" value="1"/>
</dbReference>
<dbReference type="NCBIfam" id="NF005542">
    <property type="entry name" value="PRK07205.1"/>
    <property type="match status" value="1"/>
</dbReference>
<keyword evidence="11" id="KW-1185">Reference proteome</keyword>
<dbReference type="InterPro" id="IPR001261">
    <property type="entry name" value="ArgE/DapE_CS"/>
</dbReference>
<evidence type="ECO:0000256" key="4">
    <source>
        <dbReference type="ARBA" id="ARBA00022723"/>
    </source>
</evidence>
<keyword evidence="9" id="KW-0170">Cobalt</keyword>
<dbReference type="Proteomes" id="UP000240987">
    <property type="component" value="Unassembled WGS sequence"/>
</dbReference>
<protein>
    <recommendedName>
        <fullName evidence="12">Peptidase M20 dimerisation domain-containing protein</fullName>
    </recommendedName>
</protein>
<dbReference type="EMBL" id="PYMJ01000002">
    <property type="protein sequence ID" value="PSU50873.1"/>
    <property type="molecule type" value="Genomic_DNA"/>
</dbReference>
<dbReference type="GO" id="GO:0006526">
    <property type="term" value="P:L-arginine biosynthetic process"/>
    <property type="evidence" value="ECO:0007669"/>
    <property type="project" value="TreeGrafter"/>
</dbReference>
<dbReference type="GO" id="GO:0008237">
    <property type="term" value="F:metallopeptidase activity"/>
    <property type="evidence" value="ECO:0007669"/>
    <property type="project" value="UniProtKB-KW"/>
</dbReference>
<keyword evidence="3" id="KW-0645">Protease</keyword>
<keyword evidence="5" id="KW-0378">Hydrolase</keyword>
<dbReference type="PROSITE" id="PS00758">
    <property type="entry name" value="ARGE_DAPE_CPG2_1"/>
    <property type="match status" value="1"/>
</dbReference>
<evidence type="ECO:0000256" key="2">
    <source>
        <dbReference type="ARBA" id="ARBA00006247"/>
    </source>
</evidence>
<dbReference type="OrthoDB" id="7055905at2"/>
<comment type="similarity">
    <text evidence="2">Belongs to the peptidase M20A family.</text>
</comment>
<evidence type="ECO:0000256" key="6">
    <source>
        <dbReference type="ARBA" id="ARBA00022833"/>
    </source>
</evidence>
<organism evidence="10 11">
    <name type="scientific">Photobacterium frigidiphilum</name>
    <dbReference type="NCBI Taxonomy" id="264736"/>
    <lineage>
        <taxon>Bacteria</taxon>
        <taxon>Pseudomonadati</taxon>
        <taxon>Pseudomonadota</taxon>
        <taxon>Gammaproteobacteria</taxon>
        <taxon>Vibrionales</taxon>
        <taxon>Vibrionaceae</taxon>
        <taxon>Photobacterium</taxon>
    </lineage>
</organism>
<sequence length="455" mass="50019">MKAKIALNIDGMRDDYIEAVKRLVTIPSVYDEATSSEQDRVPFGQPIDDCLTQTLALCQEMGFSVYKDPDGYYGYADIGQGEQMIGVLGHLDVVPVGDLSTWDSLPFEPEIRDGRLYGRGTQDDKGPTLAALFAVKALLQSGVVLTKRIRFIFGTDEETLWRCIERYLEKEEIPQCGFTPDASFPLIHAEKMLIQSWLHGDGDSSLFLECGGALNAVPELARYQGPLGDSLVSALDELGFDFSCEDDEVTVFGKAAHSASADTKGVNAIARLCIALKKIGVTHPLVVFIADQIGQDANATNIFGDIEDVSGRLTFNVAQLDISKEHSKSGIDIRVPVTFSKEDFDNDILAVVEQYGLHYEEFDVLPSLYMPKDSPIIQTLMRAYQEISGDVDSEPMTSGGATYARAMPNCVAFGAIFPGRDKVEHMPNEYLIIDDMLKAMNVYANAIHQLQGVEL</sequence>
<dbReference type="PROSITE" id="PS00759">
    <property type="entry name" value="ARGE_DAPE_CPG2_2"/>
    <property type="match status" value="1"/>
</dbReference>
<keyword evidence="8" id="KW-0482">Metalloprotease</keyword>
<evidence type="ECO:0008006" key="12">
    <source>
        <dbReference type="Google" id="ProtNLM"/>
    </source>
</evidence>
<accession>A0A2T3JP89</accession>
<evidence type="ECO:0000256" key="1">
    <source>
        <dbReference type="ARBA" id="ARBA00001947"/>
    </source>
</evidence>
<name>A0A2T3JP89_9GAMM</name>
<evidence type="ECO:0000313" key="10">
    <source>
        <dbReference type="EMBL" id="PSU50873.1"/>
    </source>
</evidence>
<evidence type="ECO:0000256" key="7">
    <source>
        <dbReference type="ARBA" id="ARBA00022997"/>
    </source>
</evidence>
<dbReference type="NCBIfam" id="TIGR01887">
    <property type="entry name" value="dipeptidaselike"/>
    <property type="match status" value="1"/>
</dbReference>
<reference evidence="10 11" key="1">
    <citation type="submission" date="2018-01" db="EMBL/GenBank/DDBJ databases">
        <title>Whole genome sequencing of Histamine producing bacteria.</title>
        <authorList>
            <person name="Butler K."/>
        </authorList>
    </citation>
    <scope>NUCLEOTIDE SEQUENCE [LARGE SCALE GENOMIC DNA]</scope>
    <source>
        <strain evidence="10 11">JCM 12947</strain>
    </source>
</reference>
<evidence type="ECO:0000256" key="5">
    <source>
        <dbReference type="ARBA" id="ARBA00022801"/>
    </source>
</evidence>
<dbReference type="Pfam" id="PF01546">
    <property type="entry name" value="Peptidase_M20"/>
    <property type="match status" value="1"/>
</dbReference>
<keyword evidence="4" id="KW-0479">Metal-binding</keyword>
<dbReference type="SUPFAM" id="SSF53187">
    <property type="entry name" value="Zn-dependent exopeptidases"/>
    <property type="match status" value="1"/>
</dbReference>
<evidence type="ECO:0000256" key="9">
    <source>
        <dbReference type="ARBA" id="ARBA00023285"/>
    </source>
</evidence>
<dbReference type="GO" id="GO:0008270">
    <property type="term" value="F:zinc ion binding"/>
    <property type="evidence" value="ECO:0007669"/>
    <property type="project" value="InterPro"/>
</dbReference>
<dbReference type="Gene3D" id="3.40.630.10">
    <property type="entry name" value="Zn peptidases"/>
    <property type="match status" value="1"/>
</dbReference>
<proteinExistence type="inferred from homology"/>
<comment type="caution">
    <text evidence="10">The sequence shown here is derived from an EMBL/GenBank/DDBJ whole genome shotgun (WGS) entry which is preliminary data.</text>
</comment>
<dbReference type="InterPro" id="IPR050072">
    <property type="entry name" value="Peptidase_M20A"/>
</dbReference>
<dbReference type="InterPro" id="IPR010964">
    <property type="entry name" value="M20A_pepV-rel"/>
</dbReference>
<dbReference type="PANTHER" id="PTHR43808">
    <property type="entry name" value="ACETYLORNITHINE DEACETYLASE"/>
    <property type="match status" value="1"/>
</dbReference>
<evidence type="ECO:0000256" key="8">
    <source>
        <dbReference type="ARBA" id="ARBA00023049"/>
    </source>
</evidence>
<dbReference type="AlphaFoldDB" id="A0A2T3JP89"/>
<dbReference type="Gene3D" id="3.30.70.360">
    <property type="match status" value="2"/>
</dbReference>
<dbReference type="InterPro" id="IPR036264">
    <property type="entry name" value="Bact_exopeptidase_dim_dom"/>
</dbReference>
<dbReference type="GO" id="GO:0006508">
    <property type="term" value="P:proteolysis"/>
    <property type="evidence" value="ECO:0007669"/>
    <property type="project" value="UniProtKB-KW"/>
</dbReference>
<dbReference type="GO" id="GO:0016805">
    <property type="term" value="F:dipeptidase activity"/>
    <property type="evidence" value="ECO:0007669"/>
    <property type="project" value="UniProtKB-KW"/>
</dbReference>
<gene>
    <name evidence="10" type="ORF">C9J12_02540</name>
</gene>
<evidence type="ECO:0000313" key="11">
    <source>
        <dbReference type="Proteomes" id="UP000240987"/>
    </source>
</evidence>
<comment type="cofactor">
    <cofactor evidence="1">
        <name>Zn(2+)</name>
        <dbReference type="ChEBI" id="CHEBI:29105"/>
    </cofactor>
</comment>
<dbReference type="GO" id="GO:0008777">
    <property type="term" value="F:acetylornithine deacetylase activity"/>
    <property type="evidence" value="ECO:0007669"/>
    <property type="project" value="TreeGrafter"/>
</dbReference>
<keyword evidence="7" id="KW-0224">Dipeptidase</keyword>
<dbReference type="InterPro" id="IPR002933">
    <property type="entry name" value="Peptidase_M20"/>
</dbReference>
<keyword evidence="6" id="KW-0862">Zinc</keyword>
<evidence type="ECO:0000256" key="3">
    <source>
        <dbReference type="ARBA" id="ARBA00022670"/>
    </source>
</evidence>
<dbReference type="PANTHER" id="PTHR43808:SF31">
    <property type="entry name" value="N-ACETYL-L-CITRULLINE DEACETYLASE"/>
    <property type="match status" value="1"/>
</dbReference>